<dbReference type="RefSeq" id="WP_344825569.1">
    <property type="nucleotide sequence ID" value="NZ_BAABEZ010000022.1"/>
</dbReference>
<dbReference type="Proteomes" id="UP001501410">
    <property type="component" value="Unassembled WGS sequence"/>
</dbReference>
<feature type="chain" id="PRO_5044988572" description="Dipeptidyl-peptidase" evidence="7">
    <location>
        <begin position="20"/>
        <end position="716"/>
    </location>
</feature>
<dbReference type="InterPro" id="IPR009003">
    <property type="entry name" value="Peptidase_S1_PA"/>
</dbReference>
<keyword evidence="6 7" id="KW-0720">Serine protease</keyword>
<organism evidence="8 9">
    <name type="scientific">Rurimicrobium arvi</name>
    <dbReference type="NCBI Taxonomy" id="2049916"/>
    <lineage>
        <taxon>Bacteria</taxon>
        <taxon>Pseudomonadati</taxon>
        <taxon>Bacteroidota</taxon>
        <taxon>Chitinophagia</taxon>
        <taxon>Chitinophagales</taxon>
        <taxon>Chitinophagaceae</taxon>
        <taxon>Rurimicrobium</taxon>
    </lineage>
</organism>
<dbReference type="Gene3D" id="2.40.10.10">
    <property type="entry name" value="Trypsin-like serine proteases"/>
    <property type="match status" value="1"/>
</dbReference>
<dbReference type="InterPro" id="IPR019500">
    <property type="entry name" value="Pep_S46"/>
</dbReference>
<dbReference type="PANTHER" id="PTHR38469">
    <property type="entry name" value="PERIPLASMIC PEPTIDASE SUBFAMILY S1B"/>
    <property type="match status" value="1"/>
</dbReference>
<sequence>MKKLFLLFCTVLSLHIARADEGMWIPSLIGKNYEEMKRLGLKLSKDDLYNINKASLKDAVVQFGGGCTGEIISSKGLLLTNHHCGYGAIAALSSVEKNYLDNGYWAKNMAEELPAEGITALFLQRIDDVTGELNDAVGNAKGDKANRLREEAIKAIEKEASKGGKLVANVKEYFNGNQYLLLTYKKYTDVRFVAAPPKSLGKFGGDTDNWMWPRHTADFSIFRVYADADNEPAAYNKNNVPFRPKWHLPVSINGVEEKDYAMIFGYPGRTNRYEVSYGIDLAIKETNPAVVDIRTKRLEIMKRHMDADKSVYLKLTSRYASIANYWKYYIGQTEQLKRLNVVDQKKAEEKAFAKWNAKNDAGFDGLMNDYQNMYADYKPYAKHTVYYSEAFKATNLARIASAAVPLLKVMTKTPEKDSIEKYTKQLQAAFKANIKDYDEATDKELFAEMTRLYYTEVPKSQHPDIFQRVIFKKYGNENADQTFRAYANYVYGKTFLMDEKKVNAFCEHPSLEALENDPAVQYAASIVNNFETYYMPKYEEMAKEKKSLSKAYVKGLMQMNRNELFYPDANSTMRITYGQVLAYQPQDAVSYNFYTTMDGMMAKYKAGDDEFDLPQDLIRLYKKKDYGVYADQDGSLHTCFITNNDITGGNSGSPVINAKGELVGCAFDGNWEAMSGDLAFDKKYKRTIVCDARFILFLIDKLGGAHNLIEEMDIMK</sequence>
<keyword evidence="4 7" id="KW-0732">Signal</keyword>
<evidence type="ECO:0000313" key="9">
    <source>
        <dbReference type="Proteomes" id="UP001501410"/>
    </source>
</evidence>
<evidence type="ECO:0000313" key="8">
    <source>
        <dbReference type="EMBL" id="GAA4454878.1"/>
    </source>
</evidence>
<proteinExistence type="inferred from homology"/>
<keyword evidence="2 7" id="KW-0031">Aminopeptidase</keyword>
<evidence type="ECO:0000256" key="1">
    <source>
        <dbReference type="ARBA" id="ARBA00010491"/>
    </source>
</evidence>
<accession>A0ABP8MSX8</accession>
<evidence type="ECO:0000256" key="3">
    <source>
        <dbReference type="ARBA" id="ARBA00022670"/>
    </source>
</evidence>
<comment type="caution">
    <text evidence="8">The sequence shown here is derived from an EMBL/GenBank/DDBJ whole genome shotgun (WGS) entry which is preliminary data.</text>
</comment>
<dbReference type="SUPFAM" id="SSF50494">
    <property type="entry name" value="Trypsin-like serine proteases"/>
    <property type="match status" value="1"/>
</dbReference>
<dbReference type="InterPro" id="IPR043504">
    <property type="entry name" value="Peptidase_S1_PA_chymotrypsin"/>
</dbReference>
<evidence type="ECO:0000256" key="2">
    <source>
        <dbReference type="ARBA" id="ARBA00022438"/>
    </source>
</evidence>
<dbReference type="Pfam" id="PF10459">
    <property type="entry name" value="Peptidase_S46"/>
    <property type="match status" value="1"/>
</dbReference>
<reference evidence="9" key="1">
    <citation type="journal article" date="2019" name="Int. J. Syst. Evol. Microbiol.">
        <title>The Global Catalogue of Microorganisms (GCM) 10K type strain sequencing project: providing services to taxonomists for standard genome sequencing and annotation.</title>
        <authorList>
            <consortium name="The Broad Institute Genomics Platform"/>
            <consortium name="The Broad Institute Genome Sequencing Center for Infectious Disease"/>
            <person name="Wu L."/>
            <person name="Ma J."/>
        </authorList>
    </citation>
    <scope>NUCLEOTIDE SEQUENCE [LARGE SCALE GENOMIC DNA]</scope>
    <source>
        <strain evidence="9">JCM 31921</strain>
    </source>
</reference>
<keyword evidence="9" id="KW-1185">Reference proteome</keyword>
<dbReference type="PANTHER" id="PTHR38469:SF1">
    <property type="entry name" value="PERIPLASMIC PEPTIDASE SUBFAMILY S1B"/>
    <property type="match status" value="1"/>
</dbReference>
<keyword evidence="3 7" id="KW-0645">Protease</keyword>
<name>A0ABP8MSX8_9BACT</name>
<evidence type="ECO:0000256" key="4">
    <source>
        <dbReference type="ARBA" id="ARBA00022729"/>
    </source>
</evidence>
<feature type="signal peptide" evidence="7">
    <location>
        <begin position="1"/>
        <end position="19"/>
    </location>
</feature>
<dbReference type="EMBL" id="BAABEZ010000022">
    <property type="protein sequence ID" value="GAA4454878.1"/>
    <property type="molecule type" value="Genomic_DNA"/>
</dbReference>
<dbReference type="EC" id="3.4.14.-" evidence="7"/>
<protein>
    <recommendedName>
        <fullName evidence="7">Dipeptidyl-peptidase</fullName>
        <ecNumber evidence="7">3.4.14.-</ecNumber>
    </recommendedName>
</protein>
<comment type="function">
    <text evidence="7">Catalyzes the removal of dipeptides from the N-terminus of oligopeptides.</text>
</comment>
<comment type="similarity">
    <text evidence="1 7">Belongs to the peptidase S46 family.</text>
</comment>
<evidence type="ECO:0000256" key="7">
    <source>
        <dbReference type="RuleBase" id="RU366067"/>
    </source>
</evidence>
<evidence type="ECO:0000256" key="6">
    <source>
        <dbReference type="ARBA" id="ARBA00022825"/>
    </source>
</evidence>
<gene>
    <name evidence="8" type="ORF">GCM10023092_17600</name>
</gene>
<evidence type="ECO:0000256" key="5">
    <source>
        <dbReference type="ARBA" id="ARBA00022801"/>
    </source>
</evidence>
<keyword evidence="5 7" id="KW-0378">Hydrolase</keyword>